<proteinExistence type="inferred from homology"/>
<protein>
    <recommendedName>
        <fullName evidence="10">rRNA-processing protein EBP2</fullName>
    </recommendedName>
</protein>
<feature type="region of interest" description="Disordered" evidence="7">
    <location>
        <begin position="1"/>
        <end position="26"/>
    </location>
</feature>
<accession>A0ABD0XQH6</accession>
<dbReference type="Proteomes" id="UP001557470">
    <property type="component" value="Unassembled WGS sequence"/>
</dbReference>
<feature type="compositionally biased region" description="Acidic residues" evidence="7">
    <location>
        <begin position="9"/>
        <end position="26"/>
    </location>
</feature>
<keyword evidence="9" id="KW-1185">Reference proteome</keyword>
<organism evidence="8 9">
    <name type="scientific">Umbra pygmaea</name>
    <name type="common">Eastern mudminnow</name>
    <dbReference type="NCBI Taxonomy" id="75934"/>
    <lineage>
        <taxon>Eukaryota</taxon>
        <taxon>Metazoa</taxon>
        <taxon>Chordata</taxon>
        <taxon>Craniata</taxon>
        <taxon>Vertebrata</taxon>
        <taxon>Euteleostomi</taxon>
        <taxon>Actinopterygii</taxon>
        <taxon>Neopterygii</taxon>
        <taxon>Teleostei</taxon>
        <taxon>Protacanthopterygii</taxon>
        <taxon>Esociformes</taxon>
        <taxon>Umbridae</taxon>
        <taxon>Umbra</taxon>
    </lineage>
</organism>
<dbReference type="PANTHER" id="PTHR13028:SF0">
    <property type="entry name" value="RRNA-PROCESSING PROTEIN EBP2-RELATED"/>
    <property type="match status" value="1"/>
</dbReference>
<comment type="subcellular location">
    <subcellularLocation>
        <location evidence="2">Nucleus</location>
        <location evidence="2">Nucleolus</location>
    </subcellularLocation>
</comment>
<sequence>MIPVNMDVIVEDEQLGETSEDESELSDGELQDLFAKGLLKPGLNYQTDAPKTFANNVESLKQCLADFRKNTLPWVERLDIVNLPADDIAAKSEGRPDNKASEDLNPDDDFQREMFFYRQAQAAVLEAMPRLKQLKIATKRPEDYFAEMAKSDQQMQKIRKKLIMKQSIIEKREKAKTLREQRKYSKKVQVEVIQKRQKDKKAMMTAVKRYQKGMTDKLDFLEGDQPTAQEGTHIKGAGGKTTDRRSLNKRGTSAKKKYKDQKFGFGGKKSGSKWNTKESYDDVSQFRAKVAHGREGKGRTKGGNKRPGKNARKKMKGRH</sequence>
<dbReference type="EMBL" id="JAGEUA010000001">
    <property type="protein sequence ID" value="KAL1022802.1"/>
    <property type="molecule type" value="Genomic_DNA"/>
</dbReference>
<name>A0ABD0XQH6_UMBPY</name>
<dbReference type="GO" id="GO:0005730">
    <property type="term" value="C:nucleolus"/>
    <property type="evidence" value="ECO:0007669"/>
    <property type="project" value="UniProtKB-SubCell"/>
</dbReference>
<dbReference type="InterPro" id="IPR008610">
    <property type="entry name" value="Ebp2"/>
</dbReference>
<comment type="similarity">
    <text evidence="3">Belongs to the EBP2 family.</text>
</comment>
<evidence type="ECO:0000256" key="6">
    <source>
        <dbReference type="ARBA" id="ARBA00023242"/>
    </source>
</evidence>
<feature type="compositionally biased region" description="Basic residues" evidence="7">
    <location>
        <begin position="299"/>
        <end position="319"/>
    </location>
</feature>
<evidence type="ECO:0000256" key="3">
    <source>
        <dbReference type="ARBA" id="ARBA00007336"/>
    </source>
</evidence>
<keyword evidence="5" id="KW-0175">Coiled coil</keyword>
<evidence type="ECO:0008006" key="10">
    <source>
        <dbReference type="Google" id="ProtNLM"/>
    </source>
</evidence>
<evidence type="ECO:0000256" key="7">
    <source>
        <dbReference type="SAM" id="MobiDB-lite"/>
    </source>
</evidence>
<keyword evidence="4" id="KW-0690">Ribosome biogenesis</keyword>
<comment type="function">
    <text evidence="1">Required for the processing of the 27S pre-rRNA.</text>
</comment>
<evidence type="ECO:0000256" key="5">
    <source>
        <dbReference type="ARBA" id="ARBA00023054"/>
    </source>
</evidence>
<dbReference type="AlphaFoldDB" id="A0ABD0XQH6"/>
<dbReference type="Pfam" id="PF05890">
    <property type="entry name" value="Ebp2"/>
    <property type="match status" value="1"/>
</dbReference>
<feature type="region of interest" description="Disordered" evidence="7">
    <location>
        <begin position="225"/>
        <end position="319"/>
    </location>
</feature>
<reference evidence="8 9" key="1">
    <citation type="submission" date="2024-06" db="EMBL/GenBank/DDBJ databases">
        <authorList>
            <person name="Pan Q."/>
            <person name="Wen M."/>
            <person name="Jouanno E."/>
            <person name="Zahm M."/>
            <person name="Klopp C."/>
            <person name="Cabau C."/>
            <person name="Louis A."/>
            <person name="Berthelot C."/>
            <person name="Parey E."/>
            <person name="Roest Crollius H."/>
            <person name="Montfort J."/>
            <person name="Robinson-Rechavi M."/>
            <person name="Bouchez O."/>
            <person name="Lampietro C."/>
            <person name="Lopez Roques C."/>
            <person name="Donnadieu C."/>
            <person name="Postlethwait J."/>
            <person name="Bobe J."/>
            <person name="Verreycken H."/>
            <person name="Guiguen Y."/>
        </authorList>
    </citation>
    <scope>NUCLEOTIDE SEQUENCE [LARGE SCALE GENOMIC DNA]</scope>
    <source>
        <strain evidence="8">Up_M1</strain>
        <tissue evidence="8">Testis</tissue>
    </source>
</reference>
<comment type="caution">
    <text evidence="8">The sequence shown here is derived from an EMBL/GenBank/DDBJ whole genome shotgun (WGS) entry which is preliminary data.</text>
</comment>
<dbReference type="PANTHER" id="PTHR13028">
    <property type="entry name" value="RRNA PROCESSING PROTEIN EBNA1-BINDING PROTEIN-RELATED"/>
    <property type="match status" value="1"/>
</dbReference>
<evidence type="ECO:0000256" key="1">
    <source>
        <dbReference type="ARBA" id="ARBA00003387"/>
    </source>
</evidence>
<gene>
    <name evidence="8" type="ORF">UPYG_G00032520</name>
</gene>
<evidence type="ECO:0000313" key="8">
    <source>
        <dbReference type="EMBL" id="KAL1022802.1"/>
    </source>
</evidence>
<evidence type="ECO:0000256" key="2">
    <source>
        <dbReference type="ARBA" id="ARBA00004604"/>
    </source>
</evidence>
<dbReference type="GO" id="GO:0042254">
    <property type="term" value="P:ribosome biogenesis"/>
    <property type="evidence" value="ECO:0007669"/>
    <property type="project" value="UniProtKB-KW"/>
</dbReference>
<evidence type="ECO:0000256" key="4">
    <source>
        <dbReference type="ARBA" id="ARBA00022517"/>
    </source>
</evidence>
<keyword evidence="6" id="KW-0539">Nucleus</keyword>
<evidence type="ECO:0000313" key="9">
    <source>
        <dbReference type="Proteomes" id="UP001557470"/>
    </source>
</evidence>